<sequence length="209" mass="23124">MSTAEDNDTDSNSNNKADDIERNVGGAETPLPAELVPPPPPITPQPSPRSLDKRLNPNAPVFIPQCKAEVLAAKLFDSLGPYTRWSTASSEDISYGPRFDSIWREFSVEQLHSIDPVFDGDSNEEMVDLELDEHQAMNIGAESYDPKLSRSASNPMAHSDVEVVIDIVGDVQPQLEQSQDQTPAEERNYSGKPLQPRYAKIGRRCCIIM</sequence>
<reference evidence="2" key="1">
    <citation type="submission" date="2025-05" db="UniProtKB">
        <authorList>
            <consortium name="RefSeq"/>
        </authorList>
    </citation>
    <scope>NUCLEOTIDE SEQUENCE [LARGE SCALE GENOMIC DNA]</scope>
    <source>
        <strain evidence="2">14028-0561.14</strain>
    </source>
</reference>
<organism evidence="2 3">
    <name type="scientific">Drosophila kikkawai</name>
    <name type="common">Fruit fly</name>
    <dbReference type="NCBI Taxonomy" id="30033"/>
    <lineage>
        <taxon>Eukaryota</taxon>
        <taxon>Metazoa</taxon>
        <taxon>Ecdysozoa</taxon>
        <taxon>Arthropoda</taxon>
        <taxon>Hexapoda</taxon>
        <taxon>Insecta</taxon>
        <taxon>Pterygota</taxon>
        <taxon>Neoptera</taxon>
        <taxon>Endopterygota</taxon>
        <taxon>Diptera</taxon>
        <taxon>Brachycera</taxon>
        <taxon>Muscomorpha</taxon>
        <taxon>Ephydroidea</taxon>
        <taxon>Drosophilidae</taxon>
        <taxon>Drosophila</taxon>
        <taxon>Sophophora</taxon>
    </lineage>
</organism>
<gene>
    <name evidence="3" type="primary">LOC108076964</name>
</gene>
<dbReference type="OrthoDB" id="7868409at2759"/>
<evidence type="ECO:0000313" key="3">
    <source>
        <dbReference type="RefSeq" id="XP_017025504.1"/>
    </source>
</evidence>
<accession>A0A6P4IPU3</accession>
<dbReference type="AlphaFoldDB" id="A0A6P4IPU3"/>
<dbReference type="Proteomes" id="UP001652661">
    <property type="component" value="Chromosome 2L"/>
</dbReference>
<dbReference type="GeneID" id="108076964"/>
<feature type="region of interest" description="Disordered" evidence="1">
    <location>
        <begin position="1"/>
        <end position="56"/>
    </location>
</feature>
<proteinExistence type="predicted"/>
<name>A0A6P4IPU3_DROKI</name>
<feature type="compositionally biased region" description="Pro residues" evidence="1">
    <location>
        <begin position="35"/>
        <end position="47"/>
    </location>
</feature>
<keyword evidence="2" id="KW-1185">Reference proteome</keyword>
<evidence type="ECO:0000313" key="2">
    <source>
        <dbReference type="Proteomes" id="UP001652661"/>
    </source>
</evidence>
<evidence type="ECO:0000256" key="1">
    <source>
        <dbReference type="SAM" id="MobiDB-lite"/>
    </source>
</evidence>
<dbReference type="RefSeq" id="XP_017025504.1">
    <property type="nucleotide sequence ID" value="XM_017170015.3"/>
</dbReference>
<protein>
    <submittedName>
        <fullName evidence="3">Uncharacterized protein</fullName>
    </submittedName>
</protein>
<reference evidence="3" key="2">
    <citation type="submission" date="2025-08" db="UniProtKB">
        <authorList>
            <consortium name="RefSeq"/>
        </authorList>
    </citation>
    <scope>IDENTIFICATION</scope>
    <source>
        <strain evidence="3">14028-0561.14</strain>
        <tissue evidence="3">Whole fly</tissue>
    </source>
</reference>